<name>A0A657LWZ1_9HYPH</name>
<dbReference type="Proteomes" id="UP000182661">
    <property type="component" value="Unassembled WGS sequence"/>
</dbReference>
<dbReference type="PRINTS" id="PR00111">
    <property type="entry name" value="ABHYDROLASE"/>
</dbReference>
<dbReference type="InterPro" id="IPR050471">
    <property type="entry name" value="AB_hydrolase"/>
</dbReference>
<dbReference type="OrthoDB" id="7375358at2"/>
<evidence type="ECO:0000313" key="3">
    <source>
        <dbReference type="Proteomes" id="UP000182661"/>
    </source>
</evidence>
<dbReference type="EMBL" id="LSRP01000057">
    <property type="protein sequence ID" value="OJF99735.1"/>
    <property type="molecule type" value="Genomic_DNA"/>
</dbReference>
<reference evidence="2 3" key="1">
    <citation type="submission" date="2016-02" db="EMBL/GenBank/DDBJ databases">
        <title>Genome sequencing of a beta-galactosidase producing bacteria Rhizobium sp. 59.</title>
        <authorList>
            <person name="Wang D."/>
            <person name="Kot W."/>
            <person name="Qin Y."/>
            <person name="Hansen L."/>
            <person name="Naqvi K."/>
            <person name="Rensing C."/>
        </authorList>
    </citation>
    <scope>NUCLEOTIDE SEQUENCE [LARGE SCALE GENOMIC DNA]</scope>
    <source>
        <strain evidence="2 3">59</strain>
    </source>
</reference>
<dbReference type="RefSeq" id="WP_071831889.1">
    <property type="nucleotide sequence ID" value="NZ_LSRP01000057.1"/>
</dbReference>
<evidence type="ECO:0000259" key="1">
    <source>
        <dbReference type="Pfam" id="PF00561"/>
    </source>
</evidence>
<dbReference type="AlphaFoldDB" id="A0A657LWZ1"/>
<feature type="domain" description="AB hydrolase-1" evidence="1">
    <location>
        <begin position="24"/>
        <end position="243"/>
    </location>
</feature>
<dbReference type="Pfam" id="PF00561">
    <property type="entry name" value="Abhydrolase_1"/>
    <property type="match status" value="1"/>
</dbReference>
<keyword evidence="3" id="KW-1185">Reference proteome</keyword>
<organism evidence="2 3">
    <name type="scientific">Pararhizobium antarcticum</name>
    <dbReference type="NCBI Taxonomy" id="1798805"/>
    <lineage>
        <taxon>Bacteria</taxon>
        <taxon>Pseudomonadati</taxon>
        <taxon>Pseudomonadota</taxon>
        <taxon>Alphaproteobacteria</taxon>
        <taxon>Hyphomicrobiales</taxon>
        <taxon>Rhizobiaceae</taxon>
        <taxon>Rhizobium/Agrobacterium group</taxon>
        <taxon>Pararhizobium</taxon>
    </lineage>
</organism>
<dbReference type="InterPro" id="IPR029058">
    <property type="entry name" value="AB_hydrolase_fold"/>
</dbReference>
<accession>A0A657LWZ1</accession>
<dbReference type="SUPFAM" id="SSF53474">
    <property type="entry name" value="alpha/beta-Hydrolases"/>
    <property type="match status" value="1"/>
</dbReference>
<dbReference type="PANTHER" id="PTHR43433">
    <property type="entry name" value="HYDROLASE, ALPHA/BETA FOLD FAMILY PROTEIN"/>
    <property type="match status" value="1"/>
</dbReference>
<dbReference type="Gene3D" id="3.40.50.1820">
    <property type="entry name" value="alpha/beta hydrolase"/>
    <property type="match status" value="1"/>
</dbReference>
<dbReference type="PANTHER" id="PTHR43433:SF5">
    <property type="entry name" value="AB HYDROLASE-1 DOMAIN-CONTAINING PROTEIN"/>
    <property type="match status" value="1"/>
</dbReference>
<gene>
    <name evidence="2" type="ORF">AX760_11795</name>
</gene>
<evidence type="ECO:0000313" key="2">
    <source>
        <dbReference type="EMBL" id="OJF99735.1"/>
    </source>
</evidence>
<proteinExistence type="predicted"/>
<protein>
    <submittedName>
        <fullName evidence="2">Esterase</fullName>
    </submittedName>
</protein>
<sequence>MVATASLTQDSVQLAVHDHGHGLPVVFQHGLGGDAAQVAQTFPETGGLRRITAECRGHGASRLGGTRPFSIRMFAEDVFDAARSRGIMRPVIGGISMGAAIALHLAHHHAGSIAALILVRPAWTFDPEPANMAPIRTIASLLKDHAPEEARRLFAASETAAELRANAPDNYASLLGYFDRPDATAFASVLADIAADGPGVSEAEAAALAIPTLVIGNSQDAIHPLASARTVAQTIRAATFVEVEPKATDKVRHFAEIRAAISHFLASETIRSSVSS</sequence>
<comment type="caution">
    <text evidence="2">The sequence shown here is derived from an EMBL/GenBank/DDBJ whole genome shotgun (WGS) entry which is preliminary data.</text>
</comment>
<dbReference type="InterPro" id="IPR000073">
    <property type="entry name" value="AB_hydrolase_1"/>
</dbReference>